<protein>
    <submittedName>
        <fullName evidence="1">Uncharacterized protein</fullName>
    </submittedName>
</protein>
<gene>
    <name evidence="1" type="ORF">MPEAHAMD_4604</name>
</gene>
<sequence>MNEQRLLELQDRILAKLQDAACQPVEILLEFSRELAIADADFCANLCLPCYAANPEQAESLIEERLKALADRLGDATQELCVASGIYSDHLERVVRTAAGQAFLGRMHAIANAMASADVGSVQ</sequence>
<keyword evidence="2" id="KW-1185">Reference proteome</keyword>
<accession>A0AA37HE85</accession>
<proteinExistence type="predicted"/>
<organism evidence="1 2">
    <name type="scientific">Methylobacterium frigidaeris</name>
    <dbReference type="NCBI Taxonomy" id="2038277"/>
    <lineage>
        <taxon>Bacteria</taxon>
        <taxon>Pseudomonadati</taxon>
        <taxon>Pseudomonadota</taxon>
        <taxon>Alphaproteobacteria</taxon>
        <taxon>Hyphomicrobiales</taxon>
        <taxon>Methylobacteriaceae</taxon>
        <taxon>Methylobacterium</taxon>
    </lineage>
</organism>
<comment type="caution">
    <text evidence="1">The sequence shown here is derived from an EMBL/GenBank/DDBJ whole genome shotgun (WGS) entry which is preliminary data.</text>
</comment>
<evidence type="ECO:0000313" key="1">
    <source>
        <dbReference type="EMBL" id="GJD64422.1"/>
    </source>
</evidence>
<dbReference type="AlphaFoldDB" id="A0AA37HE85"/>
<dbReference type="RefSeq" id="WP_099900480.1">
    <property type="nucleotide sequence ID" value="NZ_BPQJ01000025.1"/>
</dbReference>
<evidence type="ECO:0000313" key="2">
    <source>
        <dbReference type="Proteomes" id="UP001055286"/>
    </source>
</evidence>
<name>A0AA37HE85_9HYPH</name>
<reference evidence="1" key="2">
    <citation type="submission" date="2021-08" db="EMBL/GenBank/DDBJ databases">
        <authorList>
            <person name="Tani A."/>
            <person name="Ola A."/>
            <person name="Ogura Y."/>
            <person name="Katsura K."/>
            <person name="Hayashi T."/>
        </authorList>
    </citation>
    <scope>NUCLEOTIDE SEQUENCE</scope>
    <source>
        <strain evidence="1">JCM 32048</strain>
    </source>
</reference>
<dbReference type="Proteomes" id="UP001055286">
    <property type="component" value="Unassembled WGS sequence"/>
</dbReference>
<reference evidence="1" key="1">
    <citation type="journal article" date="2016" name="Front. Microbiol.">
        <title>Genome Sequence of the Piezophilic, Mesophilic Sulfate-Reducing Bacterium Desulfovibrio indicus J2T.</title>
        <authorList>
            <person name="Cao J."/>
            <person name="Maignien L."/>
            <person name="Shao Z."/>
            <person name="Alain K."/>
            <person name="Jebbar M."/>
        </authorList>
    </citation>
    <scope>NUCLEOTIDE SEQUENCE</scope>
    <source>
        <strain evidence="1">JCM 32048</strain>
    </source>
</reference>
<dbReference type="EMBL" id="BPQJ01000025">
    <property type="protein sequence ID" value="GJD64422.1"/>
    <property type="molecule type" value="Genomic_DNA"/>
</dbReference>